<keyword evidence="2" id="KW-1185">Reference proteome</keyword>
<protein>
    <submittedName>
        <fullName evidence="1">Uncharacterized protein</fullName>
    </submittedName>
</protein>
<dbReference type="AlphaFoldDB" id="A0A1C6U4C9"/>
<sequence length="135" mass="14282">MTFDQVVVRTLARLDDAEPDPDEFPIAVARDTADIVDFVTAGCALIAANLQESLLTDAAHLLRQLQGGEPNHQETDTVGERLRAVRAALAGTRAERDRTRARFRQACAALRRTGALVDVTTGSGPGTSAEPGGTG</sequence>
<dbReference type="Proteomes" id="UP000198937">
    <property type="component" value="Unassembled WGS sequence"/>
</dbReference>
<name>A0A1C6U4C9_9ACTN</name>
<dbReference type="STRING" id="683228.GA0070617_0974"/>
<reference evidence="1 2" key="1">
    <citation type="submission" date="2016-06" db="EMBL/GenBank/DDBJ databases">
        <authorList>
            <person name="Kjaerup R.B."/>
            <person name="Dalgaard T.S."/>
            <person name="Juul-Madsen H.R."/>
        </authorList>
    </citation>
    <scope>NUCLEOTIDE SEQUENCE [LARGE SCALE GENOMIC DNA]</scope>
    <source>
        <strain evidence="1 2">DSM 45577</strain>
    </source>
</reference>
<accession>A0A1C6U4C9</accession>
<proteinExistence type="predicted"/>
<dbReference type="RefSeq" id="WP_139135576.1">
    <property type="nucleotide sequence ID" value="NZ_BMMJ01000001.1"/>
</dbReference>
<evidence type="ECO:0000313" key="1">
    <source>
        <dbReference type="EMBL" id="SCL48773.1"/>
    </source>
</evidence>
<dbReference type="OrthoDB" id="3385519at2"/>
<gene>
    <name evidence="1" type="ORF">GA0070617_0974</name>
</gene>
<evidence type="ECO:0000313" key="2">
    <source>
        <dbReference type="Proteomes" id="UP000198937"/>
    </source>
</evidence>
<dbReference type="EMBL" id="FMIA01000002">
    <property type="protein sequence ID" value="SCL48773.1"/>
    <property type="molecule type" value="Genomic_DNA"/>
</dbReference>
<organism evidence="1 2">
    <name type="scientific">Micromonospora yangpuensis</name>
    <dbReference type="NCBI Taxonomy" id="683228"/>
    <lineage>
        <taxon>Bacteria</taxon>
        <taxon>Bacillati</taxon>
        <taxon>Actinomycetota</taxon>
        <taxon>Actinomycetes</taxon>
        <taxon>Micromonosporales</taxon>
        <taxon>Micromonosporaceae</taxon>
        <taxon>Micromonospora</taxon>
    </lineage>
</organism>